<proteinExistence type="inferred from homology"/>
<feature type="compositionally biased region" description="Basic and acidic residues" evidence="5">
    <location>
        <begin position="91"/>
        <end position="109"/>
    </location>
</feature>
<dbReference type="Pfam" id="PF16135">
    <property type="entry name" value="TDBD"/>
    <property type="match status" value="1"/>
</dbReference>
<evidence type="ECO:0000259" key="6">
    <source>
        <dbReference type="Pfam" id="PF07897"/>
    </source>
</evidence>
<dbReference type="PANTHER" id="PTHR31413">
    <property type="entry name" value="AFP HOMOLOG 2"/>
    <property type="match status" value="1"/>
</dbReference>
<name>A0A1D1XYW7_9ARAE</name>
<dbReference type="PANTHER" id="PTHR31413:SF31">
    <property type="entry name" value="NINJA-FAMILY PROTEIN AFP3"/>
    <property type="match status" value="1"/>
</dbReference>
<protein>
    <recommendedName>
        <fullName evidence="4">Ninja-family protein</fullName>
    </recommendedName>
    <alternativeName>
        <fullName evidence="4">ABI-binding protein</fullName>
    </alternativeName>
</protein>
<dbReference type="Pfam" id="PF16136">
    <property type="entry name" value="NLS_NINJA_AFP"/>
    <property type="match status" value="1"/>
</dbReference>
<feature type="region of interest" description="Disordered" evidence="5">
    <location>
        <begin position="1"/>
        <end position="203"/>
    </location>
</feature>
<gene>
    <name evidence="8" type="primary">AFP2</name>
    <name evidence="8" type="ORF">g.108761</name>
</gene>
<feature type="compositionally biased region" description="Basic and acidic residues" evidence="5">
    <location>
        <begin position="61"/>
        <end position="74"/>
    </location>
</feature>
<dbReference type="GO" id="GO:0007165">
    <property type="term" value="P:signal transduction"/>
    <property type="evidence" value="ECO:0007669"/>
    <property type="project" value="InterPro"/>
</dbReference>
<organism evidence="8">
    <name type="scientific">Anthurium amnicola</name>
    <dbReference type="NCBI Taxonomy" id="1678845"/>
    <lineage>
        <taxon>Eukaryota</taxon>
        <taxon>Viridiplantae</taxon>
        <taxon>Streptophyta</taxon>
        <taxon>Embryophyta</taxon>
        <taxon>Tracheophyta</taxon>
        <taxon>Spermatophyta</taxon>
        <taxon>Magnoliopsida</taxon>
        <taxon>Liliopsida</taxon>
        <taxon>Araceae</taxon>
        <taxon>Pothoideae</taxon>
        <taxon>Potheae</taxon>
        <taxon>Anthurium</taxon>
    </lineage>
</organism>
<dbReference type="AlphaFoldDB" id="A0A1D1XYW7"/>
<comment type="similarity">
    <text evidence="2 4">Belongs to the Ninja family.</text>
</comment>
<evidence type="ECO:0000256" key="2">
    <source>
        <dbReference type="ARBA" id="ARBA00006081"/>
    </source>
</evidence>
<keyword evidence="3 4" id="KW-0539">Nucleus</keyword>
<accession>A0A1D1XYW7</accession>
<feature type="domain" description="Tify" evidence="7">
    <location>
        <begin position="272"/>
        <end position="306"/>
    </location>
</feature>
<comment type="function">
    <text evidence="4">Acts as a negative regulator of abscisic acid (ABA) response.</text>
</comment>
<reference evidence="8" key="1">
    <citation type="submission" date="2015-07" db="EMBL/GenBank/DDBJ databases">
        <title>Transcriptome Assembly of Anthurium amnicola.</title>
        <authorList>
            <person name="Suzuki J."/>
        </authorList>
    </citation>
    <scope>NUCLEOTIDE SEQUENCE</scope>
</reference>
<dbReference type="EMBL" id="GDJX01020342">
    <property type="protein sequence ID" value="JAT47594.1"/>
    <property type="molecule type" value="Transcribed_RNA"/>
</dbReference>
<evidence type="ECO:0000256" key="4">
    <source>
        <dbReference type="RuleBase" id="RU369029"/>
    </source>
</evidence>
<dbReference type="InterPro" id="IPR032310">
    <property type="entry name" value="NLS_NINJA_AFP-like"/>
</dbReference>
<evidence type="ECO:0000259" key="7">
    <source>
        <dbReference type="Pfam" id="PF16135"/>
    </source>
</evidence>
<comment type="subcellular location">
    <subcellularLocation>
        <location evidence="1 4">Nucleus</location>
    </subcellularLocation>
</comment>
<evidence type="ECO:0000256" key="1">
    <source>
        <dbReference type="ARBA" id="ARBA00004123"/>
    </source>
</evidence>
<evidence type="ECO:0000256" key="5">
    <source>
        <dbReference type="SAM" id="MobiDB-lite"/>
    </source>
</evidence>
<feature type="non-terminal residue" evidence="8">
    <location>
        <position position="1"/>
    </location>
</feature>
<evidence type="ECO:0000256" key="3">
    <source>
        <dbReference type="ARBA" id="ARBA00023242"/>
    </source>
</evidence>
<feature type="domain" description="Ethylene-responsive binding factor-associated repression" evidence="6">
    <location>
        <begin position="1"/>
        <end position="28"/>
    </location>
</feature>
<feature type="compositionally biased region" description="Polar residues" evidence="5">
    <location>
        <begin position="158"/>
        <end position="169"/>
    </location>
</feature>
<evidence type="ECO:0000313" key="8">
    <source>
        <dbReference type="EMBL" id="JAT47594.1"/>
    </source>
</evidence>
<dbReference type="InterPro" id="IPR032308">
    <property type="entry name" value="TDBD"/>
</dbReference>
<dbReference type="GO" id="GO:0005634">
    <property type="term" value="C:nucleus"/>
    <property type="evidence" value="ECO:0007669"/>
    <property type="project" value="UniProtKB-SubCell"/>
</dbReference>
<dbReference type="InterPro" id="IPR031307">
    <property type="entry name" value="Ninja_fam"/>
</dbReference>
<dbReference type="Pfam" id="PF07897">
    <property type="entry name" value="EAR"/>
    <property type="match status" value="1"/>
</dbReference>
<feature type="compositionally biased region" description="Polar residues" evidence="5">
    <location>
        <begin position="190"/>
        <end position="203"/>
    </location>
</feature>
<dbReference type="GO" id="GO:0045892">
    <property type="term" value="P:negative regulation of DNA-templated transcription"/>
    <property type="evidence" value="ECO:0007669"/>
    <property type="project" value="TreeGrafter"/>
</dbReference>
<feature type="compositionally biased region" description="Gly residues" evidence="5">
    <location>
        <begin position="113"/>
        <end position="124"/>
    </location>
</feature>
<dbReference type="InterPro" id="IPR012463">
    <property type="entry name" value="Ninja_motif"/>
</dbReference>
<sequence length="314" mass="32671">LGLSLGGCFGVDPGQKRGGLFRSSSLASLPFPQRGGEQEDPAAAAPVIARTCSLPVEAEEEQRKRKELQCLRRMEAKRKRSEKRNGCARLGARDRSSAPPEEGHEHAVPRDGSSGGGAGKGGWGEGEHLRACPPRNGVTAAARGPEGTGGFPPASQGPVGSQGSCSSGLSDLDTRPLTRQGSGVVGLGSGTKTRTQSSIQQLPSVAHSVAAIDHHRSSTEAEDSSKEVAAAGGNNGMRHMMQEMPCVSTRGGGPDGRRVEGFLYPFKKGEGVRIVCVCHGSFFSPAEFVKHAGGGEVAHPLRHIVVNPTPSSFL</sequence>